<accession>A0A0M9FTN0</accession>
<name>A0A0M9FTN0_LEPPY</name>
<reference evidence="2 3" key="1">
    <citation type="submission" date="2015-07" db="EMBL/GenBank/DDBJ databases">
        <title>High-quality genome of monoxenous trypanosomatid Leptomonas pyrrhocoris.</title>
        <authorList>
            <person name="Flegontov P."/>
            <person name="Butenko A."/>
            <person name="Firsov S."/>
            <person name="Vlcek C."/>
            <person name="Logacheva M.D."/>
            <person name="Field M."/>
            <person name="Filatov D."/>
            <person name="Flegontova O."/>
            <person name="Gerasimov E."/>
            <person name="Jackson A.P."/>
            <person name="Kelly S."/>
            <person name="Opperdoes F."/>
            <person name="O'Reilly A."/>
            <person name="Votypka J."/>
            <person name="Yurchenko V."/>
            <person name="Lukes J."/>
        </authorList>
    </citation>
    <scope>NUCLEOTIDE SEQUENCE [LARGE SCALE GENOMIC DNA]</scope>
    <source>
        <strain evidence="2">H10</strain>
    </source>
</reference>
<keyword evidence="1" id="KW-1133">Transmembrane helix</keyword>
<dbReference type="GeneID" id="26908603"/>
<evidence type="ECO:0000313" key="3">
    <source>
        <dbReference type="Proteomes" id="UP000037923"/>
    </source>
</evidence>
<feature type="transmembrane region" description="Helical" evidence="1">
    <location>
        <begin position="63"/>
        <end position="84"/>
    </location>
</feature>
<sequence>MHWDNEYNLPSSLLSLALFHALPHIPSTAVIFFFSLLSLVFSWSPPSYCYCRCCCCQRLSPSFLFFPLPPVMCLVLLVLATPLVR</sequence>
<keyword evidence="3" id="KW-1185">Reference proteome</keyword>
<gene>
    <name evidence="2" type="ORF">ABB37_08318</name>
</gene>
<organism evidence="2 3">
    <name type="scientific">Leptomonas pyrrhocoris</name>
    <name type="common">Firebug parasite</name>
    <dbReference type="NCBI Taxonomy" id="157538"/>
    <lineage>
        <taxon>Eukaryota</taxon>
        <taxon>Discoba</taxon>
        <taxon>Euglenozoa</taxon>
        <taxon>Kinetoplastea</taxon>
        <taxon>Metakinetoplastina</taxon>
        <taxon>Trypanosomatida</taxon>
        <taxon>Trypanosomatidae</taxon>
        <taxon>Leishmaniinae</taxon>
        <taxon>Leptomonas</taxon>
    </lineage>
</organism>
<evidence type="ECO:0000256" key="1">
    <source>
        <dbReference type="SAM" id="Phobius"/>
    </source>
</evidence>
<dbReference type="RefSeq" id="XP_015654232.1">
    <property type="nucleotide sequence ID" value="XM_015807283.1"/>
</dbReference>
<dbReference type="EMBL" id="LGTL01000023">
    <property type="protein sequence ID" value="KPA75793.1"/>
    <property type="molecule type" value="Genomic_DNA"/>
</dbReference>
<dbReference type="VEuPathDB" id="TriTrypDB:LpyrH10_23_1030"/>
<comment type="caution">
    <text evidence="2">The sequence shown here is derived from an EMBL/GenBank/DDBJ whole genome shotgun (WGS) entry which is preliminary data.</text>
</comment>
<evidence type="ECO:0000313" key="2">
    <source>
        <dbReference type="EMBL" id="KPA75793.1"/>
    </source>
</evidence>
<keyword evidence="1" id="KW-0472">Membrane</keyword>
<feature type="transmembrane region" description="Helical" evidence="1">
    <location>
        <begin position="20"/>
        <end position="43"/>
    </location>
</feature>
<dbReference type="Proteomes" id="UP000037923">
    <property type="component" value="Unassembled WGS sequence"/>
</dbReference>
<keyword evidence="1" id="KW-0812">Transmembrane</keyword>
<protein>
    <submittedName>
        <fullName evidence="2">Uncharacterized protein</fullName>
    </submittedName>
</protein>
<proteinExistence type="predicted"/>
<dbReference type="AlphaFoldDB" id="A0A0M9FTN0"/>